<gene>
    <name evidence="1" type="ORF">PHACADRAFT_186923</name>
</gene>
<dbReference type="HOGENOM" id="CLU_1750358_0_0_1"/>
<reference evidence="1 2" key="1">
    <citation type="journal article" date="2012" name="BMC Genomics">
        <title>Comparative genomics of the white-rot fungi, Phanerochaete carnosa and P. chrysosporium, to elucidate the genetic basis of the distinct wood types they colonize.</title>
        <authorList>
            <person name="Suzuki H."/>
            <person name="MacDonald J."/>
            <person name="Syed K."/>
            <person name="Salamov A."/>
            <person name="Hori C."/>
            <person name="Aerts A."/>
            <person name="Henrissat B."/>
            <person name="Wiebenga A."/>
            <person name="vanKuyk P.A."/>
            <person name="Barry K."/>
            <person name="Lindquist E."/>
            <person name="LaButti K."/>
            <person name="Lapidus A."/>
            <person name="Lucas S."/>
            <person name="Coutinho P."/>
            <person name="Gong Y."/>
            <person name="Samejima M."/>
            <person name="Mahadevan R."/>
            <person name="Abou-Zaid M."/>
            <person name="de Vries R.P."/>
            <person name="Igarashi K."/>
            <person name="Yadav J.S."/>
            <person name="Grigoriev I.V."/>
            <person name="Master E.R."/>
        </authorList>
    </citation>
    <scope>NUCLEOTIDE SEQUENCE [LARGE SCALE GENOMIC DNA]</scope>
    <source>
        <strain evidence="1 2">HHB-10118-sp</strain>
    </source>
</reference>
<proteinExistence type="predicted"/>
<keyword evidence="2" id="KW-1185">Reference proteome</keyword>
<dbReference type="GeneID" id="18910389"/>
<dbReference type="AlphaFoldDB" id="K5VN78"/>
<organism evidence="1 2">
    <name type="scientific">Phanerochaete carnosa (strain HHB-10118-sp)</name>
    <name type="common">White-rot fungus</name>
    <name type="synonym">Peniophora carnosa</name>
    <dbReference type="NCBI Taxonomy" id="650164"/>
    <lineage>
        <taxon>Eukaryota</taxon>
        <taxon>Fungi</taxon>
        <taxon>Dikarya</taxon>
        <taxon>Basidiomycota</taxon>
        <taxon>Agaricomycotina</taxon>
        <taxon>Agaricomycetes</taxon>
        <taxon>Polyporales</taxon>
        <taxon>Phanerochaetaceae</taxon>
        <taxon>Phanerochaete</taxon>
    </lineage>
</organism>
<protein>
    <submittedName>
        <fullName evidence="1">Uncharacterized protein</fullName>
    </submittedName>
</protein>
<dbReference type="InParanoid" id="K5VN78"/>
<dbReference type="RefSeq" id="XP_007399222.1">
    <property type="nucleotide sequence ID" value="XM_007399160.1"/>
</dbReference>
<dbReference type="EMBL" id="JH930475">
    <property type="protein sequence ID" value="EKM52893.1"/>
    <property type="molecule type" value="Genomic_DNA"/>
</dbReference>
<dbReference type="KEGG" id="pco:PHACADRAFT_186923"/>
<sequence>MSLKFALSRANLSASGLVGATITSAALSMDSPTEVACHSVFPAAQCTILVTTGAFKVLAVGSRCLRQIGAISYYPGDVNWSSAERQEATTLISCVHSPISQIVPAVIYSSTAAIKLVATMRRLHAVAAHGGLCTEIMLYGSTPVKRLFV</sequence>
<evidence type="ECO:0000313" key="1">
    <source>
        <dbReference type="EMBL" id="EKM52893.1"/>
    </source>
</evidence>
<dbReference type="Proteomes" id="UP000008370">
    <property type="component" value="Unassembled WGS sequence"/>
</dbReference>
<accession>K5VN78</accession>
<evidence type="ECO:0000313" key="2">
    <source>
        <dbReference type="Proteomes" id="UP000008370"/>
    </source>
</evidence>
<name>K5VN78_PHACS</name>